<dbReference type="InterPro" id="IPR052555">
    <property type="entry name" value="dCTP_Pyrophosphatase"/>
</dbReference>
<dbReference type="STRING" id="1033810.HLPCO_000268"/>
<dbReference type="PANTHER" id="PTHR46523:SF1">
    <property type="entry name" value="DCTP PYROPHOSPHATASE 1"/>
    <property type="match status" value="1"/>
</dbReference>
<dbReference type="GO" id="GO:0047429">
    <property type="term" value="F:nucleoside triphosphate diphosphatase activity"/>
    <property type="evidence" value="ECO:0007669"/>
    <property type="project" value="InterPro"/>
</dbReference>
<dbReference type="GO" id="GO:0009143">
    <property type="term" value="P:nucleoside triphosphate catabolic process"/>
    <property type="evidence" value="ECO:0007669"/>
    <property type="project" value="InterPro"/>
</dbReference>
<dbReference type="InParanoid" id="U2DZH6"/>
<comment type="caution">
    <text evidence="1">The sequence shown here is derived from an EMBL/GenBank/DDBJ whole genome shotgun (WGS) entry which is preliminary data.</text>
</comment>
<gene>
    <name evidence="1" type="ORF">HLPCO_000268</name>
</gene>
<dbReference type="Gene3D" id="1.10.287.1080">
    <property type="entry name" value="MazG-like"/>
    <property type="match status" value="1"/>
</dbReference>
<reference evidence="1 2" key="1">
    <citation type="journal article" date="2011" name="J. Bacteriol.">
        <title>Genome sequence of Haloplasma contractile, an unusual contractile bacterium from a deep-sea anoxic brine lake.</title>
        <authorList>
            <person name="Antunes A."/>
            <person name="Alam I."/>
            <person name="El Dorry H."/>
            <person name="Siam R."/>
            <person name="Robertson A."/>
            <person name="Bajic V.B."/>
            <person name="Stingl U."/>
        </authorList>
    </citation>
    <scope>NUCLEOTIDE SEQUENCE [LARGE SCALE GENOMIC DNA]</scope>
    <source>
        <strain evidence="1 2">SSD-17B</strain>
    </source>
</reference>
<protein>
    <submittedName>
        <fullName evidence="1">Nucleotide pyrophosphohydrolase protein</fullName>
    </submittedName>
</protein>
<sequence>MSELDEIKQQLREFVKERDWEQFHNGKDLAISISLEASELLECFQWISSEQATKHNLDDIKDELADVLLYAIRLGDLLDIDLKGAMLTKLQKNKEKYPIEKAKGKATKYNKL</sequence>
<dbReference type="SUPFAM" id="SSF101386">
    <property type="entry name" value="all-alpha NTP pyrophosphatases"/>
    <property type="match status" value="1"/>
</dbReference>
<proteinExistence type="predicted"/>
<dbReference type="Pfam" id="PF12643">
    <property type="entry name" value="MazG-like"/>
    <property type="match status" value="1"/>
</dbReference>
<dbReference type="PIRSF" id="PIRSF029826">
    <property type="entry name" value="UCP029826_pph"/>
    <property type="match status" value="1"/>
</dbReference>
<organism evidence="1 2">
    <name type="scientific">Haloplasma contractile SSD-17B</name>
    <dbReference type="NCBI Taxonomy" id="1033810"/>
    <lineage>
        <taxon>Bacteria</taxon>
        <taxon>Bacillati</taxon>
        <taxon>Mycoplasmatota</taxon>
        <taxon>Mollicutes</taxon>
        <taxon>Haloplasmatales</taxon>
        <taxon>Haloplasmataceae</taxon>
        <taxon>Haloplasma</taxon>
    </lineage>
</organism>
<name>U2DZH6_9MOLU</name>
<dbReference type="eggNOG" id="COG1694">
    <property type="taxonomic scope" value="Bacteria"/>
</dbReference>
<evidence type="ECO:0000313" key="2">
    <source>
        <dbReference type="Proteomes" id="UP000005707"/>
    </source>
</evidence>
<dbReference type="EMBL" id="AFNU02000001">
    <property type="protein sequence ID" value="ERJ13602.1"/>
    <property type="molecule type" value="Genomic_DNA"/>
</dbReference>
<dbReference type="RefSeq" id="WP_008826294.1">
    <property type="nucleotide sequence ID" value="NZ_AFNU02000001.1"/>
</dbReference>
<dbReference type="CDD" id="cd11537">
    <property type="entry name" value="NTP-PPase_RS21-C6_like"/>
    <property type="match status" value="1"/>
</dbReference>
<reference evidence="1 2" key="2">
    <citation type="journal article" date="2013" name="PLoS ONE">
        <title>INDIGO - INtegrated Data Warehouse of MIcrobial GenOmes with Examples from the Red Sea Extremophiles.</title>
        <authorList>
            <person name="Alam I."/>
            <person name="Antunes A."/>
            <person name="Kamau A.A."/>
            <person name="Ba Alawi W."/>
            <person name="Kalkatawi M."/>
            <person name="Stingl U."/>
            <person name="Bajic V.B."/>
        </authorList>
    </citation>
    <scope>NUCLEOTIDE SEQUENCE [LARGE SCALE GENOMIC DNA]</scope>
    <source>
        <strain evidence="1 2">SSD-17B</strain>
    </source>
</reference>
<dbReference type="OrthoDB" id="9791898at2"/>
<dbReference type="InterPro" id="IPR025984">
    <property type="entry name" value="DCTPP"/>
</dbReference>
<dbReference type="AlphaFoldDB" id="U2DZH6"/>
<dbReference type="Proteomes" id="UP000005707">
    <property type="component" value="Unassembled WGS sequence"/>
</dbReference>
<evidence type="ECO:0000313" key="1">
    <source>
        <dbReference type="EMBL" id="ERJ13602.1"/>
    </source>
</evidence>
<keyword evidence="2" id="KW-1185">Reference proteome</keyword>
<dbReference type="PANTHER" id="PTHR46523">
    <property type="entry name" value="DCTP PYROPHOSPHATASE 1"/>
    <property type="match status" value="1"/>
</dbReference>
<accession>U2DZH6</accession>